<gene>
    <name evidence="3" type="ORF">ASPTUDRAFT_41658</name>
</gene>
<sequence>MLFKLTQRWRLIIIVLDINLGGGEGEIGKIASGLGSGRANKPRWASNQRARRDKTVCSTTETIKKGKQLSSESNLGASAGGTRLGAAETDSARYVRIVSNRFFAFRTKEVANVRRHNSHHWE</sequence>
<keyword evidence="4" id="KW-1185">Reference proteome</keyword>
<dbReference type="VEuPathDB" id="FungiDB:ASPTUDRAFT_41658"/>
<accession>A0A1L9N8C2</accession>
<evidence type="ECO:0000256" key="2">
    <source>
        <dbReference type="SAM" id="SignalP"/>
    </source>
</evidence>
<dbReference type="Proteomes" id="UP000184304">
    <property type="component" value="Unassembled WGS sequence"/>
</dbReference>
<feature type="region of interest" description="Disordered" evidence="1">
    <location>
        <begin position="67"/>
        <end position="86"/>
    </location>
</feature>
<evidence type="ECO:0000313" key="4">
    <source>
        <dbReference type="Proteomes" id="UP000184304"/>
    </source>
</evidence>
<dbReference type="AlphaFoldDB" id="A0A1L9N8C2"/>
<organism evidence="3 4">
    <name type="scientific">Aspergillus tubingensis (strain CBS 134.48)</name>
    <dbReference type="NCBI Taxonomy" id="767770"/>
    <lineage>
        <taxon>Eukaryota</taxon>
        <taxon>Fungi</taxon>
        <taxon>Dikarya</taxon>
        <taxon>Ascomycota</taxon>
        <taxon>Pezizomycotina</taxon>
        <taxon>Eurotiomycetes</taxon>
        <taxon>Eurotiomycetidae</taxon>
        <taxon>Eurotiales</taxon>
        <taxon>Aspergillaceae</taxon>
        <taxon>Aspergillus</taxon>
        <taxon>Aspergillus subgen. Circumdati</taxon>
    </lineage>
</organism>
<protein>
    <submittedName>
        <fullName evidence="3">Uncharacterized protein</fullName>
    </submittedName>
</protein>
<evidence type="ECO:0000256" key="1">
    <source>
        <dbReference type="SAM" id="MobiDB-lite"/>
    </source>
</evidence>
<dbReference type="EMBL" id="KV878198">
    <property type="protein sequence ID" value="OJI85412.1"/>
    <property type="molecule type" value="Genomic_DNA"/>
</dbReference>
<keyword evidence="2" id="KW-0732">Signal</keyword>
<feature type="signal peptide" evidence="2">
    <location>
        <begin position="1"/>
        <end position="25"/>
    </location>
</feature>
<feature type="chain" id="PRO_5011956548" evidence="2">
    <location>
        <begin position="26"/>
        <end position="122"/>
    </location>
</feature>
<reference evidence="4" key="1">
    <citation type="journal article" date="2017" name="Genome Biol.">
        <title>Comparative genomics reveals high biological diversity and specific adaptations in the industrially and medically important fungal genus Aspergillus.</title>
        <authorList>
            <person name="de Vries R.P."/>
            <person name="Riley R."/>
            <person name="Wiebenga A."/>
            <person name="Aguilar-Osorio G."/>
            <person name="Amillis S."/>
            <person name="Uchima C.A."/>
            <person name="Anderluh G."/>
            <person name="Asadollahi M."/>
            <person name="Askin M."/>
            <person name="Barry K."/>
            <person name="Battaglia E."/>
            <person name="Bayram O."/>
            <person name="Benocci T."/>
            <person name="Braus-Stromeyer S.A."/>
            <person name="Caldana C."/>
            <person name="Canovas D."/>
            <person name="Cerqueira G.C."/>
            <person name="Chen F."/>
            <person name="Chen W."/>
            <person name="Choi C."/>
            <person name="Clum A."/>
            <person name="Dos Santos R.A."/>
            <person name="Damasio A.R."/>
            <person name="Diallinas G."/>
            <person name="Emri T."/>
            <person name="Fekete E."/>
            <person name="Flipphi M."/>
            <person name="Freyberg S."/>
            <person name="Gallo A."/>
            <person name="Gournas C."/>
            <person name="Habgood R."/>
            <person name="Hainaut M."/>
            <person name="Harispe M.L."/>
            <person name="Henrissat B."/>
            <person name="Hilden K.S."/>
            <person name="Hope R."/>
            <person name="Hossain A."/>
            <person name="Karabika E."/>
            <person name="Karaffa L."/>
            <person name="Karanyi Z."/>
            <person name="Krasevec N."/>
            <person name="Kuo A."/>
            <person name="Kusch H."/>
            <person name="LaButti K."/>
            <person name="Lagendijk E.L."/>
            <person name="Lapidus A."/>
            <person name="Levasseur A."/>
            <person name="Lindquist E."/>
            <person name="Lipzen A."/>
            <person name="Logrieco A.F."/>
            <person name="MacCabe A."/>
            <person name="Maekelae M.R."/>
            <person name="Malavazi I."/>
            <person name="Melin P."/>
            <person name="Meyer V."/>
            <person name="Mielnichuk N."/>
            <person name="Miskei M."/>
            <person name="Molnar A.P."/>
            <person name="Mule G."/>
            <person name="Ngan C.Y."/>
            <person name="Orejas M."/>
            <person name="Orosz E."/>
            <person name="Ouedraogo J.P."/>
            <person name="Overkamp K.M."/>
            <person name="Park H.-S."/>
            <person name="Perrone G."/>
            <person name="Piumi F."/>
            <person name="Punt P.J."/>
            <person name="Ram A.F."/>
            <person name="Ramon A."/>
            <person name="Rauscher S."/>
            <person name="Record E."/>
            <person name="Riano-Pachon D.M."/>
            <person name="Robert V."/>
            <person name="Roehrig J."/>
            <person name="Ruller R."/>
            <person name="Salamov A."/>
            <person name="Salih N.S."/>
            <person name="Samson R.A."/>
            <person name="Sandor E."/>
            <person name="Sanguinetti M."/>
            <person name="Schuetze T."/>
            <person name="Sepcic K."/>
            <person name="Shelest E."/>
            <person name="Sherlock G."/>
            <person name="Sophianopoulou V."/>
            <person name="Squina F.M."/>
            <person name="Sun H."/>
            <person name="Susca A."/>
            <person name="Todd R.B."/>
            <person name="Tsang A."/>
            <person name="Unkles S.E."/>
            <person name="van de Wiele N."/>
            <person name="van Rossen-Uffink D."/>
            <person name="Oliveira J.V."/>
            <person name="Vesth T.C."/>
            <person name="Visser J."/>
            <person name="Yu J.-H."/>
            <person name="Zhou M."/>
            <person name="Andersen M.R."/>
            <person name="Archer D.B."/>
            <person name="Baker S.E."/>
            <person name="Benoit I."/>
            <person name="Brakhage A.A."/>
            <person name="Braus G.H."/>
            <person name="Fischer R."/>
            <person name="Frisvad J.C."/>
            <person name="Goldman G.H."/>
            <person name="Houbraken J."/>
            <person name="Oakley B."/>
            <person name="Pocsi I."/>
            <person name="Scazzocchio C."/>
            <person name="Seiboth B."/>
            <person name="vanKuyk P.A."/>
            <person name="Wortman J."/>
            <person name="Dyer P.S."/>
            <person name="Grigoriev I.V."/>
        </authorList>
    </citation>
    <scope>NUCLEOTIDE SEQUENCE [LARGE SCALE GENOMIC DNA]</scope>
    <source>
        <strain evidence="4">CBS 134.48</strain>
    </source>
</reference>
<name>A0A1L9N8C2_ASPTC</name>
<evidence type="ECO:0000313" key="3">
    <source>
        <dbReference type="EMBL" id="OJI85412.1"/>
    </source>
</evidence>
<proteinExistence type="predicted"/>
<feature type="region of interest" description="Disordered" evidence="1">
    <location>
        <begin position="36"/>
        <end position="61"/>
    </location>
</feature>